<evidence type="ECO:0000313" key="1">
    <source>
        <dbReference type="EMBL" id="GAI91333.1"/>
    </source>
</evidence>
<name>X1SEF0_9ZZZZ</name>
<dbReference type="AlphaFoldDB" id="X1SEF0"/>
<feature type="non-terminal residue" evidence="1">
    <location>
        <position position="157"/>
    </location>
</feature>
<proteinExistence type="predicted"/>
<comment type="caution">
    <text evidence="1">The sequence shown here is derived from an EMBL/GenBank/DDBJ whole genome shotgun (WGS) entry which is preliminary data.</text>
</comment>
<organism evidence="1">
    <name type="scientific">marine sediment metagenome</name>
    <dbReference type="NCBI Taxonomy" id="412755"/>
    <lineage>
        <taxon>unclassified sequences</taxon>
        <taxon>metagenomes</taxon>
        <taxon>ecological metagenomes</taxon>
    </lineage>
</organism>
<gene>
    <name evidence="1" type="ORF">S12H4_26656</name>
</gene>
<sequence length="157" mass="18687">MPYVDFKYTSLFWKLGFVEETSDNYVKKYYNSYQINIEAERQEINYGNNIKTNNTTPTNLYKHKDFVVLECVNRLLEKGYSRTDLQLIGDADNMEMPDIIVCDTLGNKYFAIDCRRWGKDFEKEFANFKKGKGRLLSYYKNFKEVKYLCLYTSRLDG</sequence>
<dbReference type="EMBL" id="BARW01015146">
    <property type="protein sequence ID" value="GAI91333.1"/>
    <property type="molecule type" value="Genomic_DNA"/>
</dbReference>
<reference evidence="1" key="1">
    <citation type="journal article" date="2014" name="Front. Microbiol.">
        <title>High frequency of phylogenetically diverse reductive dehalogenase-homologous genes in deep subseafloor sedimentary metagenomes.</title>
        <authorList>
            <person name="Kawai M."/>
            <person name="Futagami T."/>
            <person name="Toyoda A."/>
            <person name="Takaki Y."/>
            <person name="Nishi S."/>
            <person name="Hori S."/>
            <person name="Arai W."/>
            <person name="Tsubouchi T."/>
            <person name="Morono Y."/>
            <person name="Uchiyama I."/>
            <person name="Ito T."/>
            <person name="Fujiyama A."/>
            <person name="Inagaki F."/>
            <person name="Takami H."/>
        </authorList>
    </citation>
    <scope>NUCLEOTIDE SEQUENCE</scope>
    <source>
        <strain evidence="1">Expedition CK06-06</strain>
    </source>
</reference>
<protein>
    <submittedName>
        <fullName evidence="1">Uncharacterized protein</fullName>
    </submittedName>
</protein>
<accession>X1SEF0</accession>